<organism evidence="3">
    <name type="scientific">freshwater metagenome</name>
    <dbReference type="NCBI Taxonomy" id="449393"/>
    <lineage>
        <taxon>unclassified sequences</taxon>
        <taxon>metagenomes</taxon>
        <taxon>ecological metagenomes</taxon>
    </lineage>
</organism>
<gene>
    <name evidence="3" type="ORF">UFOPK3775_00761</name>
</gene>
<keyword evidence="1" id="KW-0472">Membrane</keyword>
<dbReference type="Pfam" id="PF09851">
    <property type="entry name" value="SHOCT"/>
    <property type="match status" value="1"/>
</dbReference>
<feature type="domain" description="SHOCT" evidence="2">
    <location>
        <begin position="205"/>
        <end position="232"/>
    </location>
</feature>
<keyword evidence="1" id="KW-1133">Transmembrane helix</keyword>
<feature type="transmembrane region" description="Helical" evidence="1">
    <location>
        <begin position="60"/>
        <end position="79"/>
    </location>
</feature>
<feature type="transmembrane region" description="Helical" evidence="1">
    <location>
        <begin position="12"/>
        <end position="32"/>
    </location>
</feature>
<dbReference type="EMBL" id="CAESAK010000090">
    <property type="protein sequence ID" value="CAB4338981.1"/>
    <property type="molecule type" value="Genomic_DNA"/>
</dbReference>
<dbReference type="InterPro" id="IPR018649">
    <property type="entry name" value="SHOCT"/>
</dbReference>
<evidence type="ECO:0000256" key="1">
    <source>
        <dbReference type="SAM" id="Phobius"/>
    </source>
</evidence>
<name>A0A6J5Z8J1_9ZZZZ</name>
<dbReference type="AlphaFoldDB" id="A0A6J5Z8J1"/>
<feature type="transmembrane region" description="Helical" evidence="1">
    <location>
        <begin position="86"/>
        <end position="112"/>
    </location>
</feature>
<evidence type="ECO:0000313" key="3">
    <source>
        <dbReference type="EMBL" id="CAB4338981.1"/>
    </source>
</evidence>
<keyword evidence="1" id="KW-0812">Transmembrane</keyword>
<accession>A0A6J5Z8J1</accession>
<reference evidence="3" key="1">
    <citation type="submission" date="2020-05" db="EMBL/GenBank/DDBJ databases">
        <authorList>
            <person name="Chiriac C."/>
            <person name="Salcher M."/>
            <person name="Ghai R."/>
            <person name="Kavagutti S V."/>
        </authorList>
    </citation>
    <scope>NUCLEOTIDE SEQUENCE</scope>
</reference>
<evidence type="ECO:0000259" key="2">
    <source>
        <dbReference type="Pfam" id="PF09851"/>
    </source>
</evidence>
<proteinExistence type="predicted"/>
<protein>
    <submittedName>
        <fullName evidence="3">Unannotated protein</fullName>
    </submittedName>
</protein>
<feature type="transmembrane region" description="Helical" evidence="1">
    <location>
        <begin position="147"/>
        <end position="166"/>
    </location>
</feature>
<sequence>MTSKIGRIIPLVISGLVFIGFLLNFKVFSFLFDNHYRFGAGTIAVSEGIDVFRAPAIANFYLHFSLFFIFTIGILLFAFHKRASKGIYLTFSIAMLVAFLIRPVVTLINVYFEEGTWLDFLFLPTVKGQWIGLNDNYFGPFFSFKSYVTGLLLLLLLIANAIFGFIRKGNPVRADQKQTRVMPPQYAQPIQVPVQQQGVSVSMTQELERLQQMYQSGTLTEDEFTAAKKRVLGN</sequence>